<feature type="compositionally biased region" description="Basic and acidic residues" evidence="10">
    <location>
        <begin position="63"/>
        <end position="85"/>
    </location>
</feature>
<sequence length="696" mass="77927">MASGSRQNSMSLVPYVPEQTREIVLRHDSTVVVFDQRSRQLSLRHDPHTDALEATSCPTCHRPYREDASTHQRGDSPPHTDEHHWMNPGYFRMLQNSAANTPEPSQPPSPRRRIAQLNRQRSRSQLRPPAGAEFIGSEPSLPPKTSSISSEAFTQGYFKSFFVEEGELGRGGKGVVLLVKHVLDGVSLGHFACKRVPVGDDHTWLEKVLVEVQLLQNLSHQNLVSYRHVWLEDYQITNFGPSVPCAFILQQYCNGGDLHNYVLGSGKSKMSKEQLKERMRRKSKGQAELPQDLQGPRKMAFEEIFSFFKDITSGLHHLHSHGYIHRDLKPNNCLLHGDGKRFRVLVSDFGEVQMENVARKSTGATGTISYCAPEVLIKDAQGSFGNFTTKSDVFSLGMIVYFMCFGKLPYSNADDINEEKEDLEQLRAEISTWAGFDDAKRIRADLPDKLYKFLKRLLSLHPNDRPSTEEILQGIRAGTTLDELDQHEDRPSVLNDLRSRISNLDSPAPSPPRRLSPQSNPLTAPPPQFNRPGPSGLRQSSPQQGRSRSSSPAKRGQNGSFDHGRPSTEAHKAGPASPRKPQLALPPPPSTYYRLQQLVRHPIISIGARTLVFMLKVYTLTGSCSPYEAKWYIAYPLVALALFDFISINASNDTNRPSSLYMQLRWSSALLALHLLVVTLALRAGTLCSYAAWNGH</sequence>
<dbReference type="Pfam" id="PF00069">
    <property type="entry name" value="Pkinase"/>
    <property type="match status" value="1"/>
</dbReference>
<feature type="transmembrane region" description="Helical" evidence="11">
    <location>
        <begin position="631"/>
        <end position="650"/>
    </location>
</feature>
<dbReference type="PROSITE" id="PS00108">
    <property type="entry name" value="PROTEIN_KINASE_ST"/>
    <property type="match status" value="1"/>
</dbReference>
<dbReference type="PANTHER" id="PTHR11042">
    <property type="entry name" value="EUKARYOTIC TRANSLATION INITIATION FACTOR 2-ALPHA KINASE EIF2-ALPHA KINASE -RELATED"/>
    <property type="match status" value="1"/>
</dbReference>
<dbReference type="FunFam" id="3.30.200.20:FF:000306">
    <property type="entry name" value="IKS protein kinase"/>
    <property type="match status" value="1"/>
</dbReference>
<feature type="transmembrane region" description="Helical" evidence="11">
    <location>
        <begin position="671"/>
        <end position="693"/>
    </location>
</feature>
<dbReference type="GO" id="GO:0005634">
    <property type="term" value="C:nucleus"/>
    <property type="evidence" value="ECO:0007669"/>
    <property type="project" value="TreeGrafter"/>
</dbReference>
<dbReference type="OrthoDB" id="1405469at2759"/>
<evidence type="ECO:0000256" key="1">
    <source>
        <dbReference type="ARBA" id="ARBA00012513"/>
    </source>
</evidence>
<dbReference type="InterPro" id="IPR008271">
    <property type="entry name" value="Ser/Thr_kinase_AS"/>
</dbReference>
<evidence type="ECO:0000256" key="5">
    <source>
        <dbReference type="ARBA" id="ARBA00022777"/>
    </source>
</evidence>
<feature type="region of interest" description="Disordered" evidence="10">
    <location>
        <begin position="501"/>
        <end position="587"/>
    </location>
</feature>
<dbReference type="PROSITE" id="PS50011">
    <property type="entry name" value="PROTEIN_KINASE_DOM"/>
    <property type="match status" value="1"/>
</dbReference>
<keyword evidence="2" id="KW-0723">Serine/threonine-protein kinase</keyword>
<dbReference type="Gene3D" id="3.30.200.20">
    <property type="entry name" value="Phosphorylase Kinase, domain 1"/>
    <property type="match status" value="1"/>
</dbReference>
<keyword evidence="14" id="KW-1185">Reference proteome</keyword>
<dbReference type="InParanoid" id="A0A0D2ABP9"/>
<dbReference type="GO" id="GO:0004674">
    <property type="term" value="F:protein serine/threonine kinase activity"/>
    <property type="evidence" value="ECO:0007669"/>
    <property type="project" value="UniProtKB-KW"/>
</dbReference>
<evidence type="ECO:0000256" key="8">
    <source>
        <dbReference type="ARBA" id="ARBA00047899"/>
    </source>
</evidence>
<dbReference type="InterPro" id="IPR000719">
    <property type="entry name" value="Prot_kinase_dom"/>
</dbReference>
<evidence type="ECO:0000256" key="3">
    <source>
        <dbReference type="ARBA" id="ARBA00022679"/>
    </source>
</evidence>
<proteinExistence type="inferred from homology"/>
<keyword evidence="5" id="KW-0418">Kinase</keyword>
<evidence type="ECO:0000259" key="12">
    <source>
        <dbReference type="PROSITE" id="PS50011"/>
    </source>
</evidence>
<evidence type="ECO:0000256" key="10">
    <source>
        <dbReference type="SAM" id="MobiDB-lite"/>
    </source>
</evidence>
<dbReference type="InterPro" id="IPR011009">
    <property type="entry name" value="Kinase-like_dom_sf"/>
</dbReference>
<keyword evidence="11" id="KW-0812">Transmembrane</keyword>
<dbReference type="STRING" id="253628.A0A0D2ABP9"/>
<dbReference type="EC" id="2.7.11.1" evidence="1"/>
<dbReference type="Gene3D" id="1.10.510.10">
    <property type="entry name" value="Transferase(Phosphotransferase) domain 1"/>
    <property type="match status" value="1"/>
</dbReference>
<keyword evidence="11" id="KW-1133">Transmembrane helix</keyword>
<accession>A0A0D2ABP9</accession>
<evidence type="ECO:0000313" key="13">
    <source>
        <dbReference type="EMBL" id="KIW04253.1"/>
    </source>
</evidence>
<evidence type="ECO:0000256" key="7">
    <source>
        <dbReference type="ARBA" id="ARBA00037982"/>
    </source>
</evidence>
<dbReference type="HOGENOM" id="CLU_010228_0_1_1"/>
<dbReference type="FunFam" id="1.10.510.10:FF:000699">
    <property type="entry name" value="Probable serine/threonine-protein kinase iksA"/>
    <property type="match status" value="1"/>
</dbReference>
<organism evidence="13 14">
    <name type="scientific">Verruconis gallopava</name>
    <dbReference type="NCBI Taxonomy" id="253628"/>
    <lineage>
        <taxon>Eukaryota</taxon>
        <taxon>Fungi</taxon>
        <taxon>Dikarya</taxon>
        <taxon>Ascomycota</taxon>
        <taxon>Pezizomycotina</taxon>
        <taxon>Dothideomycetes</taxon>
        <taxon>Pleosporomycetidae</taxon>
        <taxon>Venturiales</taxon>
        <taxon>Sympoventuriaceae</taxon>
        <taxon>Verruconis</taxon>
    </lineage>
</organism>
<dbReference type="CDD" id="cd00180">
    <property type="entry name" value="PKc"/>
    <property type="match status" value="1"/>
</dbReference>
<keyword evidence="6" id="KW-0067">ATP-binding</keyword>
<feature type="domain" description="Protein kinase" evidence="12">
    <location>
        <begin position="162"/>
        <end position="481"/>
    </location>
</feature>
<dbReference type="Proteomes" id="UP000053259">
    <property type="component" value="Unassembled WGS sequence"/>
</dbReference>
<keyword evidence="4" id="KW-0547">Nucleotide-binding</keyword>
<comment type="similarity">
    <text evidence="7">Belongs to the protein kinase superfamily. Ser/Thr protein kinase family. GCN2 subfamily.</text>
</comment>
<evidence type="ECO:0000256" key="6">
    <source>
        <dbReference type="ARBA" id="ARBA00022840"/>
    </source>
</evidence>
<dbReference type="GeneID" id="27312531"/>
<keyword evidence="3" id="KW-0808">Transferase</keyword>
<feature type="region of interest" description="Disordered" evidence="10">
    <location>
        <begin position="118"/>
        <end position="146"/>
    </location>
</feature>
<comment type="catalytic activity">
    <reaction evidence="8">
        <text>L-threonyl-[protein] + ATP = O-phospho-L-threonyl-[protein] + ADP + H(+)</text>
        <dbReference type="Rhea" id="RHEA:46608"/>
        <dbReference type="Rhea" id="RHEA-COMP:11060"/>
        <dbReference type="Rhea" id="RHEA-COMP:11605"/>
        <dbReference type="ChEBI" id="CHEBI:15378"/>
        <dbReference type="ChEBI" id="CHEBI:30013"/>
        <dbReference type="ChEBI" id="CHEBI:30616"/>
        <dbReference type="ChEBI" id="CHEBI:61977"/>
        <dbReference type="ChEBI" id="CHEBI:456216"/>
        <dbReference type="EC" id="2.7.11.1"/>
    </reaction>
</comment>
<dbReference type="GO" id="GO:0005737">
    <property type="term" value="C:cytoplasm"/>
    <property type="evidence" value="ECO:0007669"/>
    <property type="project" value="TreeGrafter"/>
</dbReference>
<dbReference type="SUPFAM" id="SSF56112">
    <property type="entry name" value="Protein kinase-like (PK-like)"/>
    <property type="match status" value="1"/>
</dbReference>
<evidence type="ECO:0000256" key="11">
    <source>
        <dbReference type="SAM" id="Phobius"/>
    </source>
</evidence>
<dbReference type="SMART" id="SM00220">
    <property type="entry name" value="S_TKc"/>
    <property type="match status" value="1"/>
</dbReference>
<dbReference type="InterPro" id="IPR050339">
    <property type="entry name" value="CC_SR_Kinase"/>
</dbReference>
<dbReference type="EMBL" id="KN847541">
    <property type="protein sequence ID" value="KIW04253.1"/>
    <property type="molecule type" value="Genomic_DNA"/>
</dbReference>
<comment type="catalytic activity">
    <reaction evidence="9">
        <text>L-seryl-[protein] + ATP = O-phospho-L-seryl-[protein] + ADP + H(+)</text>
        <dbReference type="Rhea" id="RHEA:17989"/>
        <dbReference type="Rhea" id="RHEA-COMP:9863"/>
        <dbReference type="Rhea" id="RHEA-COMP:11604"/>
        <dbReference type="ChEBI" id="CHEBI:15378"/>
        <dbReference type="ChEBI" id="CHEBI:29999"/>
        <dbReference type="ChEBI" id="CHEBI:30616"/>
        <dbReference type="ChEBI" id="CHEBI:83421"/>
        <dbReference type="ChEBI" id="CHEBI:456216"/>
        <dbReference type="EC" id="2.7.11.1"/>
    </reaction>
</comment>
<feature type="region of interest" description="Disordered" evidence="10">
    <location>
        <begin position="45"/>
        <end position="86"/>
    </location>
</feature>
<dbReference type="RefSeq" id="XP_016214122.1">
    <property type="nucleotide sequence ID" value="XM_016357920.1"/>
</dbReference>
<dbReference type="PANTHER" id="PTHR11042:SF138">
    <property type="entry name" value="SERINE_THREONINE-PROTEIN KINASE IKS1-RELATED"/>
    <property type="match status" value="1"/>
</dbReference>
<protein>
    <recommendedName>
        <fullName evidence="1">non-specific serine/threonine protein kinase</fullName>
        <ecNumber evidence="1">2.7.11.1</ecNumber>
    </recommendedName>
</protein>
<feature type="compositionally biased region" description="Low complexity" evidence="10">
    <location>
        <begin position="531"/>
        <end position="552"/>
    </location>
</feature>
<name>A0A0D2ABP9_9PEZI</name>
<evidence type="ECO:0000313" key="14">
    <source>
        <dbReference type="Proteomes" id="UP000053259"/>
    </source>
</evidence>
<reference evidence="13 14" key="1">
    <citation type="submission" date="2015-01" db="EMBL/GenBank/DDBJ databases">
        <title>The Genome Sequence of Ochroconis gallopava CBS43764.</title>
        <authorList>
            <consortium name="The Broad Institute Genomics Platform"/>
            <person name="Cuomo C."/>
            <person name="de Hoog S."/>
            <person name="Gorbushina A."/>
            <person name="Stielow B."/>
            <person name="Teixiera M."/>
            <person name="Abouelleil A."/>
            <person name="Chapman S.B."/>
            <person name="Priest M."/>
            <person name="Young S.K."/>
            <person name="Wortman J."/>
            <person name="Nusbaum C."/>
            <person name="Birren B."/>
        </authorList>
    </citation>
    <scope>NUCLEOTIDE SEQUENCE [LARGE SCALE GENOMIC DNA]</scope>
    <source>
        <strain evidence="13 14">CBS 43764</strain>
    </source>
</reference>
<dbReference type="GO" id="GO:0005524">
    <property type="term" value="F:ATP binding"/>
    <property type="evidence" value="ECO:0007669"/>
    <property type="project" value="UniProtKB-KW"/>
</dbReference>
<keyword evidence="11" id="KW-0472">Membrane</keyword>
<dbReference type="VEuPathDB" id="FungiDB:PV09_04558"/>
<gene>
    <name evidence="13" type="ORF">PV09_04558</name>
</gene>
<evidence type="ECO:0000256" key="2">
    <source>
        <dbReference type="ARBA" id="ARBA00022527"/>
    </source>
</evidence>
<feature type="compositionally biased region" description="Basic and acidic residues" evidence="10">
    <location>
        <begin position="562"/>
        <end position="572"/>
    </location>
</feature>
<dbReference type="AlphaFoldDB" id="A0A0D2ABP9"/>
<evidence type="ECO:0000256" key="4">
    <source>
        <dbReference type="ARBA" id="ARBA00022741"/>
    </source>
</evidence>
<evidence type="ECO:0000256" key="9">
    <source>
        <dbReference type="ARBA" id="ARBA00048679"/>
    </source>
</evidence>